<sequence>MTTNNREHLQGDPRSDTALPRRKPTCGYPRRRCVNLDGINWTRSEMTRPTKDIARCRSQADSYTFKCPNKRAPTEVFFICNAFISRGQKVVGKLFSFVHIFYVGSVMSLQQLLEQNWFRLGNGCERRPFPPSF</sequence>
<protein>
    <submittedName>
        <fullName evidence="2">Uncharacterized protein</fullName>
    </submittedName>
</protein>
<dbReference type="AlphaFoldDB" id="A0A6A4TCB3"/>
<evidence type="ECO:0000313" key="3">
    <source>
        <dbReference type="Proteomes" id="UP000438429"/>
    </source>
</evidence>
<feature type="compositionally biased region" description="Basic and acidic residues" evidence="1">
    <location>
        <begin position="1"/>
        <end position="15"/>
    </location>
</feature>
<evidence type="ECO:0000313" key="2">
    <source>
        <dbReference type="EMBL" id="KAF0042895.1"/>
    </source>
</evidence>
<dbReference type="EMBL" id="VEVO01000004">
    <property type="protein sequence ID" value="KAF0042895.1"/>
    <property type="molecule type" value="Genomic_DNA"/>
</dbReference>
<comment type="caution">
    <text evidence="2">The sequence shown here is derived from an EMBL/GenBank/DDBJ whole genome shotgun (WGS) entry which is preliminary data.</text>
</comment>
<dbReference type="Proteomes" id="UP000438429">
    <property type="component" value="Unassembled WGS sequence"/>
</dbReference>
<evidence type="ECO:0000256" key="1">
    <source>
        <dbReference type="SAM" id="MobiDB-lite"/>
    </source>
</evidence>
<accession>A0A6A4TCB3</accession>
<name>A0A6A4TCB3_SCOMX</name>
<proteinExistence type="predicted"/>
<organism evidence="2 3">
    <name type="scientific">Scophthalmus maximus</name>
    <name type="common">Turbot</name>
    <name type="synonym">Psetta maxima</name>
    <dbReference type="NCBI Taxonomy" id="52904"/>
    <lineage>
        <taxon>Eukaryota</taxon>
        <taxon>Metazoa</taxon>
        <taxon>Chordata</taxon>
        <taxon>Craniata</taxon>
        <taxon>Vertebrata</taxon>
        <taxon>Euteleostomi</taxon>
        <taxon>Actinopterygii</taxon>
        <taxon>Neopterygii</taxon>
        <taxon>Teleostei</taxon>
        <taxon>Neoteleostei</taxon>
        <taxon>Acanthomorphata</taxon>
        <taxon>Carangaria</taxon>
        <taxon>Pleuronectiformes</taxon>
        <taxon>Pleuronectoidei</taxon>
        <taxon>Scophthalmidae</taxon>
        <taxon>Scophthalmus</taxon>
    </lineage>
</organism>
<reference evidence="2 3" key="1">
    <citation type="submission" date="2019-06" db="EMBL/GenBank/DDBJ databases">
        <title>Draft genomes of female and male turbot (Scophthalmus maximus).</title>
        <authorList>
            <person name="Xu H."/>
            <person name="Xu X.-W."/>
            <person name="Shao C."/>
            <person name="Chen S."/>
        </authorList>
    </citation>
    <scope>NUCLEOTIDE SEQUENCE [LARGE SCALE GENOMIC DNA]</scope>
    <source>
        <strain evidence="2">Ysfricsl-2016a</strain>
        <tissue evidence="2">Blood</tissue>
    </source>
</reference>
<gene>
    <name evidence="2" type="ORF">F2P81_004232</name>
</gene>
<feature type="region of interest" description="Disordered" evidence="1">
    <location>
        <begin position="1"/>
        <end position="24"/>
    </location>
</feature>